<dbReference type="SUPFAM" id="SSF51430">
    <property type="entry name" value="NAD(P)-linked oxidoreductase"/>
    <property type="match status" value="1"/>
</dbReference>
<dbReference type="RefSeq" id="WP_256555032.1">
    <property type="nucleotide sequence ID" value="NZ_JANHOF010000001.1"/>
</dbReference>
<keyword evidence="4" id="KW-1185">Reference proteome</keyword>
<evidence type="ECO:0000313" key="3">
    <source>
        <dbReference type="EMBL" id="MFC0394860.1"/>
    </source>
</evidence>
<evidence type="ECO:0000256" key="1">
    <source>
        <dbReference type="ARBA" id="ARBA00023002"/>
    </source>
</evidence>
<sequence length="281" mass="30123">MKKRDLGNTGVSVGEIGMGCMPISVTGRPSESEGIRTIHAALEAGVTLLDTADSYCLETSEMGHNERVIAKALRGHPNIVVATKGGMIRPEGRWECDGRPERLREACEASLRALERDAITLYQYHRHDPKVPFAESIGLLAELRKEGKIVHVGLSNITVEQLEEANAIVPIASVQNRMNVFDRSSMKVLKRCEELGIAFLPYSPLNGMGKAGQIGENDLLSRVAAEHGISPQQAALAWLLQLSPVMIPIPGASRGVSIASSAGASSVTLSHENMDLLNAAG</sequence>
<dbReference type="InterPro" id="IPR020471">
    <property type="entry name" value="AKR"/>
</dbReference>
<feature type="domain" description="NADP-dependent oxidoreductase" evidence="2">
    <location>
        <begin position="15"/>
        <end position="279"/>
    </location>
</feature>
<evidence type="ECO:0000313" key="4">
    <source>
        <dbReference type="Proteomes" id="UP001589818"/>
    </source>
</evidence>
<dbReference type="Pfam" id="PF00248">
    <property type="entry name" value="Aldo_ket_red"/>
    <property type="match status" value="1"/>
</dbReference>
<organism evidence="3 4">
    <name type="scientific">Paenibacillus mendelii</name>
    <dbReference type="NCBI Taxonomy" id="206163"/>
    <lineage>
        <taxon>Bacteria</taxon>
        <taxon>Bacillati</taxon>
        <taxon>Bacillota</taxon>
        <taxon>Bacilli</taxon>
        <taxon>Bacillales</taxon>
        <taxon>Paenibacillaceae</taxon>
        <taxon>Paenibacillus</taxon>
    </lineage>
</organism>
<gene>
    <name evidence="3" type="ORF">ACFFJ8_26285</name>
</gene>
<name>A0ABV6JG05_9BACL</name>
<reference evidence="3 4" key="1">
    <citation type="submission" date="2024-09" db="EMBL/GenBank/DDBJ databases">
        <authorList>
            <person name="Sun Q."/>
            <person name="Mori K."/>
        </authorList>
    </citation>
    <scope>NUCLEOTIDE SEQUENCE [LARGE SCALE GENOMIC DNA]</scope>
    <source>
        <strain evidence="3 4">CCM 4839</strain>
    </source>
</reference>
<dbReference type="PANTHER" id="PTHR43625">
    <property type="entry name" value="AFLATOXIN B1 ALDEHYDE REDUCTASE"/>
    <property type="match status" value="1"/>
</dbReference>
<dbReference type="EMBL" id="JBHLVF010000041">
    <property type="protein sequence ID" value="MFC0394860.1"/>
    <property type="molecule type" value="Genomic_DNA"/>
</dbReference>
<dbReference type="PANTHER" id="PTHR43625:SF40">
    <property type="entry name" value="ALDO-KETO REDUCTASE YAKC [NADP(+)]"/>
    <property type="match status" value="1"/>
</dbReference>
<comment type="caution">
    <text evidence="3">The sequence shown here is derived from an EMBL/GenBank/DDBJ whole genome shotgun (WGS) entry which is preliminary data.</text>
</comment>
<protein>
    <submittedName>
        <fullName evidence="3">Aldo/keto reductase</fullName>
    </submittedName>
</protein>
<dbReference type="PRINTS" id="PR00069">
    <property type="entry name" value="ALDKETRDTASE"/>
</dbReference>
<keyword evidence="1" id="KW-0560">Oxidoreductase</keyword>
<dbReference type="InterPro" id="IPR036812">
    <property type="entry name" value="NAD(P)_OxRdtase_dom_sf"/>
</dbReference>
<dbReference type="CDD" id="cd19088">
    <property type="entry name" value="AKR_AKR13B1"/>
    <property type="match status" value="1"/>
</dbReference>
<accession>A0ABV6JG05</accession>
<dbReference type="InterPro" id="IPR023210">
    <property type="entry name" value="NADP_OxRdtase_dom"/>
</dbReference>
<proteinExistence type="predicted"/>
<dbReference type="InterPro" id="IPR050791">
    <property type="entry name" value="Aldo-Keto_reductase"/>
</dbReference>
<evidence type="ECO:0000259" key="2">
    <source>
        <dbReference type="Pfam" id="PF00248"/>
    </source>
</evidence>
<dbReference type="Proteomes" id="UP001589818">
    <property type="component" value="Unassembled WGS sequence"/>
</dbReference>
<dbReference type="Gene3D" id="3.20.20.100">
    <property type="entry name" value="NADP-dependent oxidoreductase domain"/>
    <property type="match status" value="1"/>
</dbReference>